<dbReference type="RefSeq" id="WP_139154173.1">
    <property type="nucleotide sequence ID" value="NZ_JBFMVT010000002.1"/>
</dbReference>
<reference evidence="1 2" key="1">
    <citation type="submission" date="2024-07" db="EMBL/GenBank/DDBJ databases">
        <authorList>
            <person name="Wang L."/>
        </authorList>
    </citation>
    <scope>NUCLEOTIDE SEQUENCE [LARGE SCALE GENOMIC DNA]</scope>
    <source>
        <strain evidence="1 2">WL359</strain>
    </source>
</reference>
<sequence length="196" mass="22276">MTMPSYSPFFKTVYDEQSPVGHLGRGTHYSILSAVQWKSSLYTNHPSPKIHTFAILWDEDHDERVLNVLEVAYMSNLMPAVKFVGERKGSLFVVFDSNLKSLGKTILEPMFKEWYRICQAGYADDVWSFEYGFDDDPALTGIINDRNEKVNLYLANIANLWPLGQSDYIPVNLLDSNKPVSPPFLPNSGKSLFNKS</sequence>
<dbReference type="Proteomes" id="UP001555342">
    <property type="component" value="Unassembled WGS sequence"/>
</dbReference>
<proteinExistence type="predicted"/>
<name>A0ABV3NVF1_9ENTR</name>
<organism evidence="1 2">
    <name type="scientific">Buttiauxella gaviniae</name>
    <dbReference type="NCBI Taxonomy" id="82990"/>
    <lineage>
        <taxon>Bacteria</taxon>
        <taxon>Pseudomonadati</taxon>
        <taxon>Pseudomonadota</taxon>
        <taxon>Gammaproteobacteria</taxon>
        <taxon>Enterobacterales</taxon>
        <taxon>Enterobacteriaceae</taxon>
        <taxon>Buttiauxella</taxon>
    </lineage>
</organism>
<evidence type="ECO:0000313" key="1">
    <source>
        <dbReference type="EMBL" id="MEW7313483.1"/>
    </source>
</evidence>
<gene>
    <name evidence="1" type="ORF">AB1E22_12415</name>
</gene>
<dbReference type="EMBL" id="JBFMVT010000002">
    <property type="protein sequence ID" value="MEW7313483.1"/>
    <property type="molecule type" value="Genomic_DNA"/>
</dbReference>
<accession>A0ABV3NVF1</accession>
<keyword evidence="2" id="KW-1185">Reference proteome</keyword>
<evidence type="ECO:0000313" key="2">
    <source>
        <dbReference type="Proteomes" id="UP001555342"/>
    </source>
</evidence>
<protein>
    <submittedName>
        <fullName evidence="1">Uncharacterized protein</fullName>
    </submittedName>
</protein>
<comment type="caution">
    <text evidence="1">The sequence shown here is derived from an EMBL/GenBank/DDBJ whole genome shotgun (WGS) entry which is preliminary data.</text>
</comment>